<comment type="caution">
    <text evidence="2">The sequence shown here is derived from an EMBL/GenBank/DDBJ whole genome shotgun (WGS) entry which is preliminary data.</text>
</comment>
<accession>A0AAD9PAR8</accession>
<reference evidence="2" key="1">
    <citation type="journal article" date="2023" name="Mol. Biol. Evol.">
        <title>Third-Generation Sequencing Reveals the Adaptive Role of the Epigenome in Three Deep-Sea Polychaetes.</title>
        <authorList>
            <person name="Perez M."/>
            <person name="Aroh O."/>
            <person name="Sun Y."/>
            <person name="Lan Y."/>
            <person name="Juniper S.K."/>
            <person name="Young C.R."/>
            <person name="Angers B."/>
            <person name="Qian P.Y."/>
        </authorList>
    </citation>
    <scope>NUCLEOTIDE SEQUENCE</scope>
    <source>
        <strain evidence="2">R07B-5</strain>
    </source>
</reference>
<keyword evidence="3" id="KW-1185">Reference proteome</keyword>
<dbReference type="EMBL" id="JAODUO010000060">
    <property type="protein sequence ID" value="KAK2191106.1"/>
    <property type="molecule type" value="Genomic_DNA"/>
</dbReference>
<sequence length="96" mass="10563">MKANTKNNNPITMNGEPLEETDSFTYLSSTINNNGGTEEDVEARIQKARQCEHSSMTAPCTGKGIPRERGAIATCRIAVSVTFSVFRQIVFTPQPR</sequence>
<organism evidence="2 3">
    <name type="scientific">Ridgeia piscesae</name>
    <name type="common">Tubeworm</name>
    <dbReference type="NCBI Taxonomy" id="27915"/>
    <lineage>
        <taxon>Eukaryota</taxon>
        <taxon>Metazoa</taxon>
        <taxon>Spiralia</taxon>
        <taxon>Lophotrochozoa</taxon>
        <taxon>Annelida</taxon>
        <taxon>Polychaeta</taxon>
        <taxon>Sedentaria</taxon>
        <taxon>Canalipalpata</taxon>
        <taxon>Sabellida</taxon>
        <taxon>Siboglinidae</taxon>
        <taxon>Ridgeia</taxon>
    </lineage>
</organism>
<dbReference type="AlphaFoldDB" id="A0AAD9PAR8"/>
<feature type="compositionally biased region" description="Polar residues" evidence="1">
    <location>
        <begin position="1"/>
        <end position="12"/>
    </location>
</feature>
<evidence type="ECO:0000313" key="3">
    <source>
        <dbReference type="Proteomes" id="UP001209878"/>
    </source>
</evidence>
<evidence type="ECO:0000313" key="2">
    <source>
        <dbReference type="EMBL" id="KAK2191106.1"/>
    </source>
</evidence>
<feature type="region of interest" description="Disordered" evidence="1">
    <location>
        <begin position="1"/>
        <end position="20"/>
    </location>
</feature>
<proteinExistence type="predicted"/>
<dbReference type="Proteomes" id="UP001209878">
    <property type="component" value="Unassembled WGS sequence"/>
</dbReference>
<gene>
    <name evidence="2" type="ORF">NP493_61g04015</name>
</gene>
<evidence type="ECO:0000256" key="1">
    <source>
        <dbReference type="SAM" id="MobiDB-lite"/>
    </source>
</evidence>
<name>A0AAD9PAR8_RIDPI</name>
<protein>
    <submittedName>
        <fullName evidence="2">Uncharacterized protein</fullName>
    </submittedName>
</protein>